<evidence type="ECO:0000256" key="3">
    <source>
        <dbReference type="ARBA" id="ARBA00023136"/>
    </source>
</evidence>
<dbReference type="InterPro" id="IPR001460">
    <property type="entry name" value="PCN-bd_Tpept"/>
</dbReference>
<comment type="similarity">
    <text evidence="2">Belongs to the transpeptidase family.</text>
</comment>
<dbReference type="Pfam" id="PF00905">
    <property type="entry name" value="Transpeptidase"/>
    <property type="match status" value="1"/>
</dbReference>
<name>A0ABV5V384_9MICO</name>
<dbReference type="PANTHER" id="PTHR30627:SF1">
    <property type="entry name" value="PEPTIDOGLYCAN D,D-TRANSPEPTIDASE FTSI"/>
    <property type="match status" value="1"/>
</dbReference>
<dbReference type="InterPro" id="IPR012338">
    <property type="entry name" value="Beta-lactam/transpept-like"/>
</dbReference>
<dbReference type="Gene3D" id="3.90.1310.10">
    <property type="entry name" value="Penicillin-binding protein 2a (Domain 2)"/>
    <property type="match status" value="1"/>
</dbReference>
<evidence type="ECO:0000259" key="5">
    <source>
        <dbReference type="Pfam" id="PF00905"/>
    </source>
</evidence>
<evidence type="ECO:0000256" key="1">
    <source>
        <dbReference type="ARBA" id="ARBA00004370"/>
    </source>
</evidence>
<dbReference type="Gene3D" id="3.40.710.10">
    <property type="entry name" value="DD-peptidase/beta-lactamase superfamily"/>
    <property type="match status" value="1"/>
</dbReference>
<evidence type="ECO:0000256" key="4">
    <source>
        <dbReference type="SAM" id="MobiDB-lite"/>
    </source>
</evidence>
<proteinExistence type="inferred from homology"/>
<gene>
    <name evidence="7" type="ORF">ACFFN0_08995</name>
</gene>
<dbReference type="InterPro" id="IPR036138">
    <property type="entry name" value="PBP_dimer_sf"/>
</dbReference>
<organism evidence="7 8">
    <name type="scientific">Ornithinimicrobium kibberense</name>
    <dbReference type="NCBI Taxonomy" id="282060"/>
    <lineage>
        <taxon>Bacteria</taxon>
        <taxon>Bacillati</taxon>
        <taxon>Actinomycetota</taxon>
        <taxon>Actinomycetes</taxon>
        <taxon>Micrococcales</taxon>
        <taxon>Ornithinimicrobiaceae</taxon>
        <taxon>Ornithinimicrobium</taxon>
    </lineage>
</organism>
<dbReference type="InterPro" id="IPR005311">
    <property type="entry name" value="PBP_dimer"/>
</dbReference>
<feature type="domain" description="Penicillin-binding protein dimerisation" evidence="6">
    <location>
        <begin position="68"/>
        <end position="230"/>
    </location>
</feature>
<comment type="caution">
    <text evidence="7">The sequence shown here is derived from an EMBL/GenBank/DDBJ whole genome shotgun (WGS) entry which is preliminary data.</text>
</comment>
<dbReference type="RefSeq" id="WP_141338262.1">
    <property type="nucleotide sequence ID" value="NZ_JBHMAX010000017.1"/>
</dbReference>
<feature type="region of interest" description="Disordered" evidence="4">
    <location>
        <begin position="591"/>
        <end position="626"/>
    </location>
</feature>
<keyword evidence="8" id="KW-1185">Reference proteome</keyword>
<accession>A0ABV5V384</accession>
<protein>
    <submittedName>
        <fullName evidence="7">Peptidoglycan D,D-transpeptidase FtsI family protein</fullName>
    </submittedName>
</protein>
<reference evidence="7 8" key="1">
    <citation type="submission" date="2024-09" db="EMBL/GenBank/DDBJ databases">
        <authorList>
            <person name="Sun Q."/>
            <person name="Mori K."/>
        </authorList>
    </citation>
    <scope>NUCLEOTIDE SEQUENCE [LARGE SCALE GENOMIC DNA]</scope>
    <source>
        <strain evidence="7 8">JCM 12763</strain>
    </source>
</reference>
<dbReference type="SUPFAM" id="SSF56601">
    <property type="entry name" value="beta-lactamase/transpeptidase-like"/>
    <property type="match status" value="1"/>
</dbReference>
<keyword evidence="3" id="KW-0472">Membrane</keyword>
<evidence type="ECO:0000313" key="7">
    <source>
        <dbReference type="EMBL" id="MFB9732178.1"/>
    </source>
</evidence>
<dbReference type="EMBL" id="JBHMAX010000017">
    <property type="protein sequence ID" value="MFB9732178.1"/>
    <property type="molecule type" value="Genomic_DNA"/>
</dbReference>
<dbReference type="Proteomes" id="UP001589613">
    <property type="component" value="Unassembled WGS sequence"/>
</dbReference>
<evidence type="ECO:0000256" key="2">
    <source>
        <dbReference type="ARBA" id="ARBA00007171"/>
    </source>
</evidence>
<dbReference type="SUPFAM" id="SSF56519">
    <property type="entry name" value="Penicillin binding protein dimerisation domain"/>
    <property type="match status" value="1"/>
</dbReference>
<dbReference type="Gene3D" id="3.30.450.330">
    <property type="match status" value="1"/>
</dbReference>
<dbReference type="Pfam" id="PF03717">
    <property type="entry name" value="PBP_dimer"/>
    <property type="match status" value="1"/>
</dbReference>
<dbReference type="PANTHER" id="PTHR30627">
    <property type="entry name" value="PEPTIDOGLYCAN D,D-TRANSPEPTIDASE"/>
    <property type="match status" value="1"/>
</dbReference>
<sequence>MAAARGGRRSLGAVHPGVGHPRTRTRVLLLAVLLVLSLFGAQLVRLQGLDAASVSAAALDGRLNVTAIPAPRGAITDVDGAGLAVSVERRKVIADPTLAEDYVLRDDEGEEVARGFAAVAQVVAEVTGEKEADVLRRLEEPLGEQYAVVAPDESPATWQELRSRNVRGLSAENVMRRDYPLGEAAAPLVGWIGAGEMPAGGLELVHDEQLTGTPGEAVFEVGREGERITTGLYQEDDAEPGQDVRLTLDADLQWYAYDAVRQRVEEAGALSGYAVILDARTSRVLALASYPTFDPADDSQTSEGMRNAAVEDVYEPGSTAKVITAAAALEKGLVQMDTPIEVPVRLQRGGTTFKDAEEHPLRHLTFAGVLARSSNMGTILYGEDLEDQELYDWFRKFGIGTTRGLGLPGESVGLLPEPGTWSATTRYTVMYGQGVSSTLLQQATVFQTIANDGVRVPASIVAGTTDAEGRYTETSVPSGERVIQEETAETLTTIMQQVASTGGTAPAAAIEGYHVAGKTSTADRYDQEKGRYEGVTSSFMGFAPADDPRFVVAVAIQKPTRIHTFGGVIAGPVFSKIMRYALVKEGVEPATTAPPTVPLEYDPAEPAPDGSGATLGRTAIRDEGTG</sequence>
<evidence type="ECO:0000259" key="6">
    <source>
        <dbReference type="Pfam" id="PF03717"/>
    </source>
</evidence>
<evidence type="ECO:0000313" key="8">
    <source>
        <dbReference type="Proteomes" id="UP001589613"/>
    </source>
</evidence>
<comment type="subcellular location">
    <subcellularLocation>
        <location evidence="1">Membrane</location>
    </subcellularLocation>
</comment>
<dbReference type="InterPro" id="IPR050515">
    <property type="entry name" value="Beta-lactam/transpept"/>
</dbReference>
<feature type="domain" description="Penicillin-binding protein transpeptidase" evidence="5">
    <location>
        <begin position="272"/>
        <end position="578"/>
    </location>
</feature>